<reference evidence="1 2" key="1">
    <citation type="submission" date="2019-12" db="EMBL/GenBank/DDBJ databases">
        <title>Novel species isolated from a subtropical stream in China.</title>
        <authorList>
            <person name="Lu H."/>
        </authorList>
    </citation>
    <scope>NUCLEOTIDE SEQUENCE [LARGE SCALE GENOMIC DNA]</scope>
    <source>
        <strain evidence="1 2">FT109W</strain>
    </source>
</reference>
<evidence type="ECO:0000313" key="1">
    <source>
        <dbReference type="EMBL" id="MYN38791.1"/>
    </source>
</evidence>
<evidence type="ECO:0008006" key="3">
    <source>
        <dbReference type="Google" id="ProtNLM"/>
    </source>
</evidence>
<organism evidence="1 2">
    <name type="scientific">Duganella margarita</name>
    <dbReference type="NCBI Taxonomy" id="2692170"/>
    <lineage>
        <taxon>Bacteria</taxon>
        <taxon>Pseudomonadati</taxon>
        <taxon>Pseudomonadota</taxon>
        <taxon>Betaproteobacteria</taxon>
        <taxon>Burkholderiales</taxon>
        <taxon>Oxalobacteraceae</taxon>
        <taxon>Telluria group</taxon>
        <taxon>Duganella</taxon>
    </lineage>
</organism>
<accession>A0ABW9WCI6</accession>
<dbReference type="RefSeq" id="WP_161043932.1">
    <property type="nucleotide sequence ID" value="NZ_WWCS01000003.1"/>
</dbReference>
<dbReference type="EMBL" id="WWCS01000003">
    <property type="protein sequence ID" value="MYN38791.1"/>
    <property type="molecule type" value="Genomic_DNA"/>
</dbReference>
<comment type="caution">
    <text evidence="1">The sequence shown here is derived from an EMBL/GenBank/DDBJ whole genome shotgun (WGS) entry which is preliminary data.</text>
</comment>
<name>A0ABW9WCI6_9BURK</name>
<protein>
    <recommendedName>
        <fullName evidence="3">LysR substrate-binding domain-containing protein</fullName>
    </recommendedName>
</protein>
<sequence>MPCGRRARCNLVIIGDHLAVHGTPAQLSDLDLHSCIVYAAGRRVPMRVRVLIDYLLAQ</sequence>
<evidence type="ECO:0000313" key="2">
    <source>
        <dbReference type="Proteomes" id="UP000466332"/>
    </source>
</evidence>
<keyword evidence="2" id="KW-1185">Reference proteome</keyword>
<proteinExistence type="predicted"/>
<gene>
    <name evidence="1" type="ORF">GTP55_05325</name>
</gene>
<dbReference type="Proteomes" id="UP000466332">
    <property type="component" value="Unassembled WGS sequence"/>
</dbReference>